<protein>
    <submittedName>
        <fullName evidence="1">Uncharacterized protein</fullName>
    </submittedName>
</protein>
<name>A0A073IUE0_9RHOB</name>
<keyword evidence="2" id="KW-1185">Reference proteome</keyword>
<dbReference type="eggNOG" id="COG5635">
    <property type="taxonomic scope" value="Bacteria"/>
</dbReference>
<dbReference type="STRING" id="1300350.Z948_1157"/>
<reference evidence="1 2" key="1">
    <citation type="submission" date="2014-01" db="EMBL/GenBank/DDBJ databases">
        <title>Sulfitobacter donghicola JCM 14565 Genome Sequencing.</title>
        <authorList>
            <person name="Lai Q."/>
            <person name="Hong Z."/>
        </authorList>
    </citation>
    <scope>NUCLEOTIDE SEQUENCE [LARGE SCALE GENOMIC DNA]</scope>
    <source>
        <strain evidence="1 2">JCM 14565</strain>
    </source>
</reference>
<evidence type="ECO:0000313" key="2">
    <source>
        <dbReference type="Proteomes" id="UP000027734"/>
    </source>
</evidence>
<evidence type="ECO:0000313" key="1">
    <source>
        <dbReference type="EMBL" id="KEJ89002.1"/>
    </source>
</evidence>
<accession>A0A073IUE0</accession>
<comment type="caution">
    <text evidence="1">The sequence shown here is derived from an EMBL/GenBank/DDBJ whole genome shotgun (WGS) entry which is preliminary data.</text>
</comment>
<organism evidence="1 2">
    <name type="scientific">Sulfitobacter donghicola DSW-25 = KCTC 12864 = JCM 14565</name>
    <dbReference type="NCBI Taxonomy" id="1300350"/>
    <lineage>
        <taxon>Bacteria</taxon>
        <taxon>Pseudomonadati</taxon>
        <taxon>Pseudomonadota</taxon>
        <taxon>Alphaproteobacteria</taxon>
        <taxon>Rhodobacterales</taxon>
        <taxon>Roseobacteraceae</taxon>
        <taxon>Sulfitobacter</taxon>
    </lineage>
</organism>
<dbReference type="Proteomes" id="UP000027734">
    <property type="component" value="Unassembled WGS sequence"/>
</dbReference>
<dbReference type="EMBL" id="JAMC01000004">
    <property type="protein sequence ID" value="KEJ89002.1"/>
    <property type="molecule type" value="Genomic_DNA"/>
</dbReference>
<gene>
    <name evidence="1" type="ORF">DSW25_12225</name>
</gene>
<proteinExistence type="predicted"/>
<sequence>MSKNFHILRSLQSSERVVAESELLLEPGVVIVLAEPGAGKTALLANFARRFDTKATKASCYFEPSASSCQIVDAFDEVARLGAQDIGQILSKIRATGADRIVLSSRSGEWEKSQTQLVKDVFDIEPVVVQLLPLTEHERRQLFAHELPDENFDDFIVQVQRFDLGLLLGNPEFLKLFAAAYIESGRLFKSRKAVFDDAIKHLAHEANEAISQRGAPTRNQRVAWAEEVFAKVLLSGAVGVSIAGRLQDDTFPNLGDLGIDSIQLPSILDTKLFKPATGEGLHEPIHRIVAEYGAARYLIRLVDDAGHIFSMRQCLSVIAPNGTTRDELRGLLGWMAALGSQSVQNAAIEVDPYAVLGNGDPSMLSENSKLYLLKELQKLQVHDPHFRRSDRWRNFSAAGFFTPSVIQAVRPILLKQNDDDELRMLLLELLEGSPANAELVPELQELIFNEEVPKQVRTRAQMQLGSVTTHNHKPDFDRLVKSGTPDALELAAEICVDAGVENFEADQLALLLRANAQTVPRDFDRLYALKKVTQSLNLEATERLLNELTDKLSCTCKAKDAHDCHCRDSISKTVGSLLDRFFTLAADTADPAKVWGWIKNLNFHNQARSKDSAAVRALQENNCLRQQIQQSAFANVTDEDEIWKIYSNTFGWQGHSGLGFQMADELAMVEIAFETNNLNLWCRFLSGHRYYNKPENRGPNPLRHVMRLHANANPEFMTSWVQRNKIAKRQWQEGRYRRGRFDSRRTRRDRRIAKRNERSLREDKEQIEAGECWRWLSFMASLYLSAPERLSEEFGGKVDVEKSLLSSFTGQAADIPSLDQLGQGAQHRSVQILHAACLLQFRISNDLSAIDQKILKAVKLDIGGYKNLQKTEVVSFEAEVDRCLFCKVEREQYLRDLIEPQLNQNRFIDLSWLDRKVEFQAFRSTLPTEWLALHPTLSYQVLDKLFDMAAMYGDRDTLTGLIRKNCNILFRQIGPFTKVDPRAFWFLRYFYFVDDTKPEIWNWLTADPNNIFALQQHAGRKRHGEETGWPDLTARKIQFVLQSFIGSWPEVHLPSSHGTGSPKTETAYRYLTEVIWTIGRDQPERALPVLDDLRKDSRFKTLDSTLRTIRATVLRTNAHQDWAPPKPGGIVALLEHAEIASVEHMRTLILENLEELQAEIRGSDLDLLDIFYSGDDHLMENASTKRIVTLLRPKLQSLNISDVIEHQMKDAKRCDFTASKMVDGSRQMLVVEVKGQWNPELYTAASAQLFDRYAIHQDAGQQGIYLVLWFGPNGTIAGRKDPAVISAADLYEKIKESVPHDLRGQIDVFVLDLAR</sequence>